<evidence type="ECO:0000313" key="2">
    <source>
        <dbReference type="EMBL" id="MDU0343708.1"/>
    </source>
</evidence>
<protein>
    <submittedName>
        <fullName evidence="2">Uncharacterized protein</fullName>
    </submittedName>
</protein>
<evidence type="ECO:0000256" key="1">
    <source>
        <dbReference type="SAM" id="Phobius"/>
    </source>
</evidence>
<accession>A0ABU3SFY5</accession>
<evidence type="ECO:0000313" key="3">
    <source>
        <dbReference type="Proteomes" id="UP001254257"/>
    </source>
</evidence>
<feature type="transmembrane region" description="Helical" evidence="1">
    <location>
        <begin position="16"/>
        <end position="34"/>
    </location>
</feature>
<dbReference type="EMBL" id="JAWDID010000081">
    <property type="protein sequence ID" value="MDU0343708.1"/>
    <property type="molecule type" value="Genomic_DNA"/>
</dbReference>
<comment type="caution">
    <text evidence="2">The sequence shown here is derived from an EMBL/GenBank/DDBJ whole genome shotgun (WGS) entry which is preliminary data.</text>
</comment>
<keyword evidence="1" id="KW-1133">Transmembrane helix</keyword>
<gene>
    <name evidence="2" type="ORF">RKE40_27805</name>
</gene>
<dbReference type="Proteomes" id="UP001254257">
    <property type="component" value="Unassembled WGS sequence"/>
</dbReference>
<organism evidence="2 3">
    <name type="scientific">Bosea rubneri</name>
    <dbReference type="NCBI Taxonomy" id="3075434"/>
    <lineage>
        <taxon>Bacteria</taxon>
        <taxon>Pseudomonadati</taxon>
        <taxon>Pseudomonadota</taxon>
        <taxon>Alphaproteobacteria</taxon>
        <taxon>Hyphomicrobiales</taxon>
        <taxon>Boseaceae</taxon>
        <taxon>Bosea</taxon>
    </lineage>
</organism>
<dbReference type="RefSeq" id="WP_316021407.1">
    <property type="nucleotide sequence ID" value="NZ_JAWDID010000081.1"/>
</dbReference>
<proteinExistence type="predicted"/>
<name>A0ABU3SFY5_9HYPH</name>
<keyword evidence="1" id="KW-0472">Membrane</keyword>
<sequence length="164" mass="18510">MATPLPPSPDWEPTKWLPLVWQTITTVIAVVAFFRTLKTTLPLAWVEQRGRGPNGAGVTLVVHNTTNRPVRVNHVRAKRSKVGPAPNAQMAWRDHLSVDKEIRPDEKFALDFSISLAESSSPTKERIKLSVSTMRWITRKRTMTMPIIIPRYVDKSQSNTSSVN</sequence>
<reference evidence="2 3" key="1">
    <citation type="submission" date="2023-09" db="EMBL/GenBank/DDBJ databases">
        <title>Whole genome shotgun sequencing (WGS) of Bosea sp. ZW T0_25, isolated from stored onions (Allium cepa).</title>
        <authorList>
            <person name="Stoll D.A."/>
            <person name="Huch M."/>
        </authorList>
    </citation>
    <scope>NUCLEOTIDE SEQUENCE [LARGE SCALE GENOMIC DNA]</scope>
    <source>
        <strain evidence="2 3">ZW T0_25</strain>
    </source>
</reference>
<keyword evidence="1" id="KW-0812">Transmembrane</keyword>
<keyword evidence="3" id="KW-1185">Reference proteome</keyword>